<dbReference type="Pfam" id="PF02171">
    <property type="entry name" value="Piwi"/>
    <property type="match status" value="1"/>
</dbReference>
<dbReference type="Gene3D" id="3.30.420.10">
    <property type="entry name" value="Ribonuclease H-like superfamily/Ribonuclease H"/>
    <property type="match status" value="1"/>
</dbReference>
<dbReference type="OrthoDB" id="10252740at2759"/>
<dbReference type="InterPro" id="IPR003165">
    <property type="entry name" value="Piwi"/>
</dbReference>
<dbReference type="GO" id="GO:0003676">
    <property type="term" value="F:nucleic acid binding"/>
    <property type="evidence" value="ECO:0007669"/>
    <property type="project" value="InterPro"/>
</dbReference>
<dbReference type="EMBL" id="SPHZ02000009">
    <property type="protein sequence ID" value="KAF0900241.1"/>
    <property type="molecule type" value="Genomic_DNA"/>
</dbReference>
<proteinExistence type="predicted"/>
<gene>
    <name evidence="2" type="ORF">E2562_029751</name>
</gene>
<dbReference type="AlphaFoldDB" id="A0A6G1CJI7"/>
<protein>
    <recommendedName>
        <fullName evidence="1">Piwi domain-containing protein</fullName>
    </recommendedName>
</protein>
<dbReference type="InterPro" id="IPR036397">
    <property type="entry name" value="RNaseH_sf"/>
</dbReference>
<evidence type="ECO:0000313" key="3">
    <source>
        <dbReference type="Proteomes" id="UP000479710"/>
    </source>
</evidence>
<reference evidence="2 3" key="1">
    <citation type="submission" date="2019-11" db="EMBL/GenBank/DDBJ databases">
        <title>Whole genome sequence of Oryza granulata.</title>
        <authorList>
            <person name="Li W."/>
        </authorList>
    </citation>
    <scope>NUCLEOTIDE SEQUENCE [LARGE SCALE GENOMIC DNA]</scope>
    <source>
        <strain evidence="3">cv. Menghai</strain>
        <tissue evidence="2">Leaf</tissue>
    </source>
</reference>
<feature type="domain" description="Piwi" evidence="1">
    <location>
        <begin position="1"/>
        <end position="56"/>
    </location>
</feature>
<keyword evidence="3" id="KW-1185">Reference proteome</keyword>
<evidence type="ECO:0000313" key="2">
    <source>
        <dbReference type="EMBL" id="KAF0900241.1"/>
    </source>
</evidence>
<dbReference type="SUPFAM" id="SSF53098">
    <property type="entry name" value="Ribonuclease H-like"/>
    <property type="match status" value="1"/>
</dbReference>
<name>A0A6G1CJI7_9ORYZ</name>
<organism evidence="2 3">
    <name type="scientific">Oryza meyeriana var. granulata</name>
    <dbReference type="NCBI Taxonomy" id="110450"/>
    <lineage>
        <taxon>Eukaryota</taxon>
        <taxon>Viridiplantae</taxon>
        <taxon>Streptophyta</taxon>
        <taxon>Embryophyta</taxon>
        <taxon>Tracheophyta</taxon>
        <taxon>Spermatophyta</taxon>
        <taxon>Magnoliopsida</taxon>
        <taxon>Liliopsida</taxon>
        <taxon>Poales</taxon>
        <taxon>Poaceae</taxon>
        <taxon>BOP clade</taxon>
        <taxon>Oryzoideae</taxon>
        <taxon>Oryzeae</taxon>
        <taxon>Oryzinae</taxon>
        <taxon>Oryza</taxon>
        <taxon>Oryza meyeriana</taxon>
    </lineage>
</organism>
<evidence type="ECO:0000259" key="1">
    <source>
        <dbReference type="PROSITE" id="PS50822"/>
    </source>
</evidence>
<dbReference type="PANTHER" id="PTHR22891">
    <property type="entry name" value="EUKARYOTIC TRANSLATION INITIATION FACTOR 2C"/>
    <property type="match status" value="1"/>
</dbReference>
<dbReference type="PROSITE" id="PS50822">
    <property type="entry name" value="PIWI"/>
    <property type="match status" value="1"/>
</dbReference>
<sequence length="83" mass="9107">MHYYSLMDEHGFASDDLQKLVYNLCFVFARCTKPVSLATPVYYVDLAAYRGRLYYEGKGMMPSQPLAAATPAPSSSAASSSRA</sequence>
<dbReference type="Proteomes" id="UP000479710">
    <property type="component" value="Unassembled WGS sequence"/>
</dbReference>
<comment type="caution">
    <text evidence="2">The sequence shown here is derived from an EMBL/GenBank/DDBJ whole genome shotgun (WGS) entry which is preliminary data.</text>
</comment>
<dbReference type="InterPro" id="IPR012337">
    <property type="entry name" value="RNaseH-like_sf"/>
</dbReference>
<accession>A0A6G1CJI7</accession>